<feature type="chain" id="PRO_5039504993" evidence="5">
    <location>
        <begin position="25"/>
        <end position="373"/>
    </location>
</feature>
<evidence type="ECO:0000256" key="3">
    <source>
        <dbReference type="ARBA" id="ARBA00022729"/>
    </source>
</evidence>
<dbReference type="PANTHER" id="PTHR46847">
    <property type="entry name" value="D-ALLOSE-BINDING PERIPLASMIC PROTEIN-RELATED"/>
    <property type="match status" value="1"/>
</dbReference>
<sequence>MKLTHRFTALLLAAAMGLSLTACGPSQSGSNAASATPSEQSAQSPESSTAEDTLAASGDFALKSGKYVIGLSNSFYGNTWRKQMVSSFTQAAEEAKKKGYISGYEIQNGDNTVNTQIAQINSFILKKVDAICINAASSTALNDVLKKAMDQGIKIIAFDSIIDLDGAYTMDYDWVSMGEKKTQYVMDKIGGKGNVIVVRGPSGAAPDVGIYEGITNVLKKYPDVKIATEIQGQADATVTQQGILNVLSSLPKIDAVITHCGADSMGVVNAFQSMGQEVPLTIGDNTAEFMTWWNQQAQKGYETMSVNSTPSCGAGALWTAVAALNGGKVPQKMYLPFIYINQDKIGQYADLQAGTIASPYMSYDYVVENILKK</sequence>
<organism evidence="7 8">
    <name type="scientific">Faecalispora sporosphaeroides</name>
    <dbReference type="NCBI Taxonomy" id="1549"/>
    <lineage>
        <taxon>Bacteria</taxon>
        <taxon>Bacillati</taxon>
        <taxon>Bacillota</taxon>
        <taxon>Clostridia</taxon>
        <taxon>Eubacteriales</taxon>
        <taxon>Oscillospiraceae</taxon>
        <taxon>Faecalispora</taxon>
    </lineage>
</organism>
<dbReference type="InterPro" id="IPR028082">
    <property type="entry name" value="Peripla_BP_I"/>
</dbReference>
<name>A0A928KW96_9FIRM</name>
<evidence type="ECO:0000259" key="6">
    <source>
        <dbReference type="Pfam" id="PF13407"/>
    </source>
</evidence>
<feature type="region of interest" description="Disordered" evidence="4">
    <location>
        <begin position="28"/>
        <end position="49"/>
    </location>
</feature>
<evidence type="ECO:0000313" key="8">
    <source>
        <dbReference type="Proteomes" id="UP000754750"/>
    </source>
</evidence>
<comment type="caution">
    <text evidence="7">The sequence shown here is derived from an EMBL/GenBank/DDBJ whole genome shotgun (WGS) entry which is preliminary data.</text>
</comment>
<proteinExistence type="inferred from homology"/>
<keyword evidence="3 5" id="KW-0732">Signal</keyword>
<dbReference type="InterPro" id="IPR025997">
    <property type="entry name" value="SBP_2_dom"/>
</dbReference>
<gene>
    <name evidence="7" type="ORF">E7512_07000</name>
</gene>
<evidence type="ECO:0000256" key="1">
    <source>
        <dbReference type="ARBA" id="ARBA00004196"/>
    </source>
</evidence>
<evidence type="ECO:0000313" key="7">
    <source>
        <dbReference type="EMBL" id="MBE6833316.1"/>
    </source>
</evidence>
<feature type="domain" description="Periplasmic binding protein" evidence="6">
    <location>
        <begin position="69"/>
        <end position="327"/>
    </location>
</feature>
<dbReference type="PANTHER" id="PTHR46847:SF1">
    <property type="entry name" value="D-ALLOSE-BINDING PERIPLASMIC PROTEIN-RELATED"/>
    <property type="match status" value="1"/>
</dbReference>
<evidence type="ECO:0000256" key="2">
    <source>
        <dbReference type="ARBA" id="ARBA00007639"/>
    </source>
</evidence>
<dbReference type="PROSITE" id="PS51257">
    <property type="entry name" value="PROKAR_LIPOPROTEIN"/>
    <property type="match status" value="1"/>
</dbReference>
<dbReference type="CDD" id="cd19997">
    <property type="entry name" value="PBP1_ABC_sugar_binding-like"/>
    <property type="match status" value="1"/>
</dbReference>
<dbReference type="EMBL" id="SVNY01000003">
    <property type="protein sequence ID" value="MBE6833316.1"/>
    <property type="molecule type" value="Genomic_DNA"/>
</dbReference>
<dbReference type="Proteomes" id="UP000754750">
    <property type="component" value="Unassembled WGS sequence"/>
</dbReference>
<comment type="similarity">
    <text evidence="2">Belongs to the bacterial solute-binding protein 2 family.</text>
</comment>
<dbReference type="SUPFAM" id="SSF53822">
    <property type="entry name" value="Periplasmic binding protein-like I"/>
    <property type="match status" value="1"/>
</dbReference>
<evidence type="ECO:0000256" key="5">
    <source>
        <dbReference type="SAM" id="SignalP"/>
    </source>
</evidence>
<evidence type="ECO:0000256" key="4">
    <source>
        <dbReference type="SAM" id="MobiDB-lite"/>
    </source>
</evidence>
<dbReference type="RefSeq" id="WP_326840295.1">
    <property type="nucleotide sequence ID" value="NZ_SVNY01000003.1"/>
</dbReference>
<dbReference type="GO" id="GO:0030246">
    <property type="term" value="F:carbohydrate binding"/>
    <property type="evidence" value="ECO:0007669"/>
    <property type="project" value="UniProtKB-ARBA"/>
</dbReference>
<dbReference type="GO" id="GO:0030313">
    <property type="term" value="C:cell envelope"/>
    <property type="evidence" value="ECO:0007669"/>
    <property type="project" value="UniProtKB-SubCell"/>
</dbReference>
<dbReference type="AlphaFoldDB" id="A0A928KW96"/>
<protein>
    <submittedName>
        <fullName evidence="7">ABC transporter substrate-binding protein</fullName>
    </submittedName>
</protein>
<feature type="compositionally biased region" description="Low complexity" evidence="4">
    <location>
        <begin position="36"/>
        <end position="49"/>
    </location>
</feature>
<comment type="subcellular location">
    <subcellularLocation>
        <location evidence="1">Cell envelope</location>
    </subcellularLocation>
</comment>
<reference evidence="7" key="1">
    <citation type="submission" date="2019-04" db="EMBL/GenBank/DDBJ databases">
        <title>Evolution of Biomass-Degrading Anaerobic Consortia Revealed by Metagenomics.</title>
        <authorList>
            <person name="Peng X."/>
        </authorList>
    </citation>
    <scope>NUCLEOTIDE SEQUENCE</scope>
    <source>
        <strain evidence="7">SIG551</strain>
    </source>
</reference>
<dbReference type="Pfam" id="PF13407">
    <property type="entry name" value="Peripla_BP_4"/>
    <property type="match status" value="1"/>
</dbReference>
<feature type="signal peptide" evidence="5">
    <location>
        <begin position="1"/>
        <end position="24"/>
    </location>
</feature>
<dbReference type="Gene3D" id="3.40.50.2300">
    <property type="match status" value="2"/>
</dbReference>
<accession>A0A928KW96</accession>